<organism evidence="5 6">
    <name type="scientific">Tumebacillus amylolyticus</name>
    <dbReference type="NCBI Taxonomy" id="2801339"/>
    <lineage>
        <taxon>Bacteria</taxon>
        <taxon>Bacillati</taxon>
        <taxon>Bacillota</taxon>
        <taxon>Bacilli</taxon>
        <taxon>Bacillales</taxon>
        <taxon>Alicyclobacillaceae</taxon>
        <taxon>Tumebacillus</taxon>
    </lineage>
</organism>
<keyword evidence="3" id="KW-0456">Lyase</keyword>
<dbReference type="Proteomes" id="UP000602284">
    <property type="component" value="Unassembled WGS sequence"/>
</dbReference>
<name>A0ABS1J5W5_9BACL</name>
<evidence type="ECO:0000256" key="3">
    <source>
        <dbReference type="ARBA" id="ARBA00023239"/>
    </source>
</evidence>
<dbReference type="InterPro" id="IPR015813">
    <property type="entry name" value="Pyrv/PenolPyrv_kinase-like_dom"/>
</dbReference>
<proteinExistence type="inferred from homology"/>
<dbReference type="InterPro" id="IPR050251">
    <property type="entry name" value="HpcH-HpaI_aldolase"/>
</dbReference>
<feature type="domain" description="HpcH/HpaI aldolase/citrate lyase" evidence="4">
    <location>
        <begin position="15"/>
        <end position="209"/>
    </location>
</feature>
<evidence type="ECO:0000313" key="6">
    <source>
        <dbReference type="Proteomes" id="UP000602284"/>
    </source>
</evidence>
<dbReference type="PANTHER" id="PTHR30502">
    <property type="entry name" value="2-KETO-3-DEOXY-L-RHAMNONATE ALDOLASE"/>
    <property type="match status" value="1"/>
</dbReference>
<evidence type="ECO:0000256" key="2">
    <source>
        <dbReference type="ARBA" id="ARBA00022723"/>
    </source>
</evidence>
<gene>
    <name evidence="5" type="ORF">JJB07_03270</name>
</gene>
<sequence>MTTFKQQLLSGNSLYGTWLRIPHPTIVEIIGRSGFDFLHLDMEHGPIGNNEVDTLLLAANATGTPTLVRVPHVDESLIGRVLDLGATGVIIPRINGAKDAQAAISAAFFAPMGQRGLGGACRANGYGAVGFQEFATQANDTTNLILQIETKQAVERIDEILEVSAAAVDLYFIGPADLSQSLGVPGQFDDPLLQETIQWLVKRIKKRGKEIGIHLPHPSMRQHYADLGIRYFTSSFDIGIVSEGAKSLLKACKQE</sequence>
<dbReference type="Gene3D" id="3.20.20.60">
    <property type="entry name" value="Phosphoenolpyruvate-binding domains"/>
    <property type="match status" value="1"/>
</dbReference>
<dbReference type="PANTHER" id="PTHR30502:SF0">
    <property type="entry name" value="PHOSPHOENOLPYRUVATE CARBOXYLASE FAMILY PROTEIN"/>
    <property type="match status" value="1"/>
</dbReference>
<reference evidence="5 6" key="1">
    <citation type="submission" date="2021-01" db="EMBL/GenBank/DDBJ databases">
        <title>Tumebacillus sp. strain ITR2 16S ribosomal RNA gene Genome sequencing and assembly.</title>
        <authorList>
            <person name="Kang M."/>
        </authorList>
    </citation>
    <scope>NUCLEOTIDE SEQUENCE [LARGE SCALE GENOMIC DNA]</scope>
    <source>
        <strain evidence="5 6">ITR2</strain>
    </source>
</reference>
<comment type="caution">
    <text evidence="5">The sequence shown here is derived from an EMBL/GenBank/DDBJ whole genome shotgun (WGS) entry which is preliminary data.</text>
</comment>
<keyword evidence="2" id="KW-0479">Metal-binding</keyword>
<dbReference type="InterPro" id="IPR005000">
    <property type="entry name" value="Aldolase/citrate-lyase_domain"/>
</dbReference>
<dbReference type="InterPro" id="IPR040442">
    <property type="entry name" value="Pyrv_kinase-like_dom_sf"/>
</dbReference>
<dbReference type="RefSeq" id="WP_201631077.1">
    <property type="nucleotide sequence ID" value="NZ_JAEQNB010000001.1"/>
</dbReference>
<protein>
    <recommendedName>
        <fullName evidence="4">HpcH/HpaI aldolase/citrate lyase domain-containing protein</fullName>
    </recommendedName>
</protein>
<dbReference type="Pfam" id="PF03328">
    <property type="entry name" value="HpcH_HpaI"/>
    <property type="match status" value="1"/>
</dbReference>
<dbReference type="SUPFAM" id="SSF51621">
    <property type="entry name" value="Phosphoenolpyruvate/pyruvate domain"/>
    <property type="match status" value="1"/>
</dbReference>
<keyword evidence="6" id="KW-1185">Reference proteome</keyword>
<evidence type="ECO:0000313" key="5">
    <source>
        <dbReference type="EMBL" id="MBL0385661.1"/>
    </source>
</evidence>
<evidence type="ECO:0000259" key="4">
    <source>
        <dbReference type="Pfam" id="PF03328"/>
    </source>
</evidence>
<accession>A0ABS1J5W5</accession>
<dbReference type="EMBL" id="JAEQNB010000001">
    <property type="protein sequence ID" value="MBL0385661.1"/>
    <property type="molecule type" value="Genomic_DNA"/>
</dbReference>
<evidence type="ECO:0000256" key="1">
    <source>
        <dbReference type="ARBA" id="ARBA00005568"/>
    </source>
</evidence>
<comment type="similarity">
    <text evidence="1">Belongs to the HpcH/HpaI aldolase family.</text>
</comment>